<sequence>MKENIFDIYDLPDGHEARFLEKIAKRQSEPEKRPEPKRQTVRKILYWSISVAASVVAVLFWVAQKPANLENISETAYKSEQYYLPIIQENINIIKNHTENKKMTEDALKQLEKMNADYLAIRNKIIEEGQNKQLINAMVINFDTQLKFSNNIIEMML</sequence>
<evidence type="ECO:0000256" key="1">
    <source>
        <dbReference type="SAM" id="Phobius"/>
    </source>
</evidence>
<dbReference type="EMBL" id="CP022387">
    <property type="protein sequence ID" value="ATA89476.1"/>
    <property type="molecule type" value="Genomic_DNA"/>
</dbReference>
<dbReference type="RefSeq" id="WP_095896055.1">
    <property type="nucleotide sequence ID" value="NZ_CP022387.1"/>
</dbReference>
<dbReference type="KEGG" id="csto:CGC58_06890"/>
<name>A0A250FZQ0_9FLAO</name>
<feature type="transmembrane region" description="Helical" evidence="1">
    <location>
        <begin position="44"/>
        <end position="63"/>
    </location>
</feature>
<dbReference type="OrthoDB" id="1441018at2"/>
<accession>A0A250FZQ0</accession>
<reference evidence="3" key="1">
    <citation type="submission" date="2017-06" db="EMBL/GenBank/DDBJ databases">
        <title>Capnocytophaga spp. assemblies.</title>
        <authorList>
            <person name="Gulvik C.A."/>
        </authorList>
    </citation>
    <scope>NUCLEOTIDE SEQUENCE [LARGE SCALE GENOMIC DNA]</scope>
    <source>
        <strain evidence="3">H2177</strain>
    </source>
</reference>
<keyword evidence="1" id="KW-0472">Membrane</keyword>
<gene>
    <name evidence="2" type="ORF">CGC58_06890</name>
</gene>
<evidence type="ECO:0008006" key="4">
    <source>
        <dbReference type="Google" id="ProtNLM"/>
    </source>
</evidence>
<evidence type="ECO:0000313" key="3">
    <source>
        <dbReference type="Proteomes" id="UP000217348"/>
    </source>
</evidence>
<organism evidence="2 3">
    <name type="scientific">Capnocytophaga stomatis</name>
    <dbReference type="NCBI Taxonomy" id="1848904"/>
    <lineage>
        <taxon>Bacteria</taxon>
        <taxon>Pseudomonadati</taxon>
        <taxon>Bacteroidota</taxon>
        <taxon>Flavobacteriia</taxon>
        <taxon>Flavobacteriales</taxon>
        <taxon>Flavobacteriaceae</taxon>
        <taxon>Capnocytophaga</taxon>
    </lineage>
</organism>
<protein>
    <recommendedName>
        <fullName evidence="4">Anti-sigma factor</fullName>
    </recommendedName>
</protein>
<keyword evidence="1" id="KW-0812">Transmembrane</keyword>
<dbReference type="Proteomes" id="UP000217348">
    <property type="component" value="Chromosome"/>
</dbReference>
<proteinExistence type="predicted"/>
<dbReference type="AlphaFoldDB" id="A0A250FZQ0"/>
<evidence type="ECO:0000313" key="2">
    <source>
        <dbReference type="EMBL" id="ATA89476.1"/>
    </source>
</evidence>
<keyword evidence="1" id="KW-1133">Transmembrane helix</keyword>